<dbReference type="Gene3D" id="3.40.50.1820">
    <property type="entry name" value="alpha/beta hydrolase"/>
    <property type="match status" value="1"/>
</dbReference>
<protein>
    <submittedName>
        <fullName evidence="1">UPF0613 protein PB24D3.06c</fullName>
    </submittedName>
</protein>
<evidence type="ECO:0000313" key="1">
    <source>
        <dbReference type="EMBL" id="QGN14391.1"/>
    </source>
</evidence>
<evidence type="ECO:0000313" key="2">
    <source>
        <dbReference type="Proteomes" id="UP000422736"/>
    </source>
</evidence>
<gene>
    <name evidence="1" type="ORF">FIM1_1051</name>
</gene>
<dbReference type="InterPro" id="IPR013744">
    <property type="entry name" value="SidJ"/>
</dbReference>
<accession>A0ABX6ERD9</accession>
<dbReference type="EMBL" id="CP015055">
    <property type="protein sequence ID" value="QGN14391.1"/>
    <property type="molecule type" value="Genomic_DNA"/>
</dbReference>
<dbReference type="PANTHER" id="PTHR31591:SF1">
    <property type="entry name" value="UPF0613 PROTEIN PB24D3.06C"/>
    <property type="match status" value="1"/>
</dbReference>
<dbReference type="Proteomes" id="UP000422736">
    <property type="component" value="Chromosome 2"/>
</dbReference>
<sequence length="287" mass="31623">MSDKKVPGVLHLYSKSRVAFEFEPVGKSKVLIFVGGLTDGLLTVPYVQGLAKTLEPLGFSVVQIQFSSSYLGFGTGSLKRDDSEIDQLVDYLRSDGRETILLMGHSTGSQNTLHYLTNHPGKIEGGVLQAAVSDREFICSQFPESSLQKLNEEALALVKAGKGDELVSEEHRKVIFGTPITAYRWCSLVLPGGDDDFFSSDISDDVLKTTFGVVQEPFLVALSEKDEFTPENVDREKLLGRWEAASDPKRWSKNSGLIRGASHNVAQAESQKHLYEMVAAFIQEFSL</sequence>
<organism evidence="1 2">
    <name type="scientific">Kluyveromyces marxianus</name>
    <name type="common">Yeast</name>
    <name type="synonym">Candida kefyr</name>
    <dbReference type="NCBI Taxonomy" id="4911"/>
    <lineage>
        <taxon>Eukaryota</taxon>
        <taxon>Fungi</taxon>
        <taxon>Dikarya</taxon>
        <taxon>Ascomycota</taxon>
        <taxon>Saccharomycotina</taxon>
        <taxon>Saccharomycetes</taxon>
        <taxon>Saccharomycetales</taxon>
        <taxon>Saccharomycetaceae</taxon>
        <taxon>Kluyveromyces</taxon>
    </lineage>
</organism>
<reference evidence="1 2" key="2">
    <citation type="submission" date="2019-11" db="EMBL/GenBank/DDBJ databases">
        <authorList>
            <person name="Lu H."/>
        </authorList>
    </citation>
    <scope>NUCLEOTIDE SEQUENCE [LARGE SCALE GENOMIC DNA]</scope>
    <source>
        <strain evidence="1 2">FIM1</strain>
    </source>
</reference>
<dbReference type="Pfam" id="PF08538">
    <property type="entry name" value="DUF1749"/>
    <property type="match status" value="1"/>
</dbReference>
<reference evidence="1 2" key="1">
    <citation type="submission" date="2016-03" db="EMBL/GenBank/DDBJ databases">
        <title>How can Kluyveromyces marxianus grow so fast - potential evolutionary course in Saccharomyces Complex revealed by comparative genomics.</title>
        <authorList>
            <person name="Mo W."/>
            <person name="Lu W."/>
            <person name="Yang X."/>
            <person name="Qi J."/>
            <person name="Lv H."/>
        </authorList>
    </citation>
    <scope>NUCLEOTIDE SEQUENCE [LARGE SCALE GENOMIC DNA]</scope>
    <source>
        <strain evidence="1 2">FIM1</strain>
    </source>
</reference>
<keyword evidence="2" id="KW-1185">Reference proteome</keyword>
<name>A0ABX6ERD9_KLUMA</name>
<proteinExistence type="predicted"/>
<dbReference type="SUPFAM" id="SSF53474">
    <property type="entry name" value="alpha/beta-Hydrolases"/>
    <property type="match status" value="1"/>
</dbReference>
<dbReference type="InterPro" id="IPR029058">
    <property type="entry name" value="AB_hydrolase_fold"/>
</dbReference>
<dbReference type="PANTHER" id="PTHR31591">
    <property type="entry name" value="UPF0613 PROTEIN PB24D3.06C"/>
    <property type="match status" value="1"/>
</dbReference>